<name>A0ABM0GLX5_SACKO</name>
<dbReference type="PANTHER" id="PTHR24020:SF20">
    <property type="entry name" value="PH DOMAIN-CONTAINING PROTEIN"/>
    <property type="match status" value="1"/>
</dbReference>
<keyword evidence="3" id="KW-1185">Reference proteome</keyword>
<dbReference type="InterPro" id="IPR050525">
    <property type="entry name" value="ECM_Assembly_Org"/>
</dbReference>
<accession>A0ABM0GLX5</accession>
<dbReference type="RefSeq" id="XP_002732834.1">
    <property type="nucleotide sequence ID" value="XM_002732788.2"/>
</dbReference>
<dbReference type="GeneID" id="100373854"/>
<reference evidence="4" key="1">
    <citation type="submission" date="2025-08" db="UniProtKB">
        <authorList>
            <consortium name="RefSeq"/>
        </authorList>
    </citation>
    <scope>IDENTIFICATION</scope>
    <source>
        <tissue evidence="4">Testes</tissue>
    </source>
</reference>
<dbReference type="InterPro" id="IPR036465">
    <property type="entry name" value="vWFA_dom_sf"/>
</dbReference>
<proteinExistence type="predicted"/>
<dbReference type="PRINTS" id="PR00453">
    <property type="entry name" value="VWFADOMAIN"/>
</dbReference>
<gene>
    <name evidence="4" type="primary">LOC100373854</name>
</gene>
<dbReference type="CDD" id="cd01450">
    <property type="entry name" value="vWFA_subfamily_ECM"/>
    <property type="match status" value="1"/>
</dbReference>
<evidence type="ECO:0000313" key="3">
    <source>
        <dbReference type="Proteomes" id="UP000694865"/>
    </source>
</evidence>
<evidence type="ECO:0000313" key="4">
    <source>
        <dbReference type="RefSeq" id="XP_002732834.1"/>
    </source>
</evidence>
<dbReference type="Pfam" id="PF00092">
    <property type="entry name" value="VWA"/>
    <property type="match status" value="1"/>
</dbReference>
<keyword evidence="1" id="KW-0732">Signal</keyword>
<dbReference type="PANTHER" id="PTHR24020">
    <property type="entry name" value="COLLAGEN ALPHA"/>
    <property type="match status" value="1"/>
</dbReference>
<dbReference type="SUPFAM" id="SSF53300">
    <property type="entry name" value="vWA-like"/>
    <property type="match status" value="1"/>
</dbReference>
<dbReference type="Proteomes" id="UP000694865">
    <property type="component" value="Unplaced"/>
</dbReference>
<feature type="domain" description="VWFA" evidence="2">
    <location>
        <begin position="110"/>
        <end position="298"/>
    </location>
</feature>
<dbReference type="Gene3D" id="3.40.50.410">
    <property type="entry name" value="von Willebrand factor, type A domain"/>
    <property type="match status" value="1"/>
</dbReference>
<dbReference type="SMART" id="SM00327">
    <property type="entry name" value="VWA"/>
    <property type="match status" value="1"/>
</dbReference>
<organism evidence="3 4">
    <name type="scientific">Saccoglossus kowalevskii</name>
    <name type="common">Acorn worm</name>
    <dbReference type="NCBI Taxonomy" id="10224"/>
    <lineage>
        <taxon>Eukaryota</taxon>
        <taxon>Metazoa</taxon>
        <taxon>Hemichordata</taxon>
        <taxon>Enteropneusta</taxon>
        <taxon>Harrimaniidae</taxon>
        <taxon>Saccoglossus</taxon>
    </lineage>
</organism>
<dbReference type="PROSITE" id="PS50234">
    <property type="entry name" value="VWFA"/>
    <property type="match status" value="1"/>
</dbReference>
<evidence type="ECO:0000256" key="1">
    <source>
        <dbReference type="SAM" id="SignalP"/>
    </source>
</evidence>
<dbReference type="InterPro" id="IPR002035">
    <property type="entry name" value="VWF_A"/>
</dbReference>
<protein>
    <submittedName>
        <fullName evidence="4">Collagen alpha-1(XII) chain-like</fullName>
    </submittedName>
</protein>
<evidence type="ECO:0000259" key="2">
    <source>
        <dbReference type="PROSITE" id="PS50234"/>
    </source>
</evidence>
<sequence length="317" mass="34843">MKQLVALFLVVSLSLCQAAPSLFGGLYNLCRGSEWSAWSSRDSLFECSTVTRSRKVREGFRCVDEVESDRRCSPPDAFETASSINTNFFGRFADTGSFFAASNGNPPPIDLLFVIDKSGSIGQSDFNKIIEHIKELVDLFTVEISVDKTRVSAISYSSSNKVDLDFNFRRCLFESSSASKTCIKSEIDKIDFEGGSTHTTKALVKARDEAFKSFHGSRTNSHKVLFLVTDGRSNGNGPLVETANSLKNDDVEIYALGVTSDVVEAELRSIVSDPIPDHLFYYDTFNAVSQGTDILISMARGDSFGFQDDAGFFGISF</sequence>
<feature type="signal peptide" evidence="1">
    <location>
        <begin position="1"/>
        <end position="18"/>
    </location>
</feature>
<feature type="chain" id="PRO_5045312102" evidence="1">
    <location>
        <begin position="19"/>
        <end position="317"/>
    </location>
</feature>